<dbReference type="GO" id="GO:0003677">
    <property type="term" value="F:DNA binding"/>
    <property type="evidence" value="ECO:0007669"/>
    <property type="project" value="UniProtKB-KW"/>
</dbReference>
<dbReference type="Gene3D" id="1.10.10.10">
    <property type="entry name" value="Winged helix-like DNA-binding domain superfamily/Winged helix DNA-binding domain"/>
    <property type="match status" value="1"/>
</dbReference>
<dbReference type="InterPro" id="IPR036388">
    <property type="entry name" value="WH-like_DNA-bd_sf"/>
</dbReference>
<dbReference type="InterPro" id="IPR000524">
    <property type="entry name" value="Tscrpt_reg_HTH_GntR"/>
</dbReference>
<dbReference type="PRINTS" id="PR00035">
    <property type="entry name" value="HTHGNTR"/>
</dbReference>
<evidence type="ECO:0000256" key="2">
    <source>
        <dbReference type="ARBA" id="ARBA00023125"/>
    </source>
</evidence>
<dbReference type="PATRIC" id="fig|882211.3.peg.1958"/>
<protein>
    <submittedName>
        <fullName evidence="5">DNA-binding transcriptional regulator, FadR family</fullName>
    </submittedName>
</protein>
<dbReference type="Pfam" id="PF00392">
    <property type="entry name" value="GntR"/>
    <property type="match status" value="1"/>
</dbReference>
<sequence>MPFQVIDNQRLYRQIADQLRALIDSGEFPPGSRLPAERELAKLLGVSRASVREAMIALEVIGLVDVRVGNGVLVCEPPVQAVSDEPVMAQVTRNQWKELDPELGIEVDFSAEIPPFALLQARRLIEPEAAALAAVNASDEELAGIREAFERNVQDNRDDSHTHPGDRLFHIRIAQASDNPAYALMIQHLLGHRYGSMFQRLQSHYGSGDMPHRSEDEHRRVLHALEQHDPDAARQAMAEHLDEVIRIFSRSAQ</sequence>
<dbReference type="SUPFAM" id="SSF48008">
    <property type="entry name" value="GntR ligand-binding domain-like"/>
    <property type="match status" value="1"/>
</dbReference>
<dbReference type="Pfam" id="PF07729">
    <property type="entry name" value="FCD"/>
    <property type="match status" value="1"/>
</dbReference>
<organism evidence="5 6">
    <name type="scientific">Pseudomonas deceptionensis</name>
    <dbReference type="NCBI Taxonomy" id="882211"/>
    <lineage>
        <taxon>Bacteria</taxon>
        <taxon>Pseudomonadati</taxon>
        <taxon>Pseudomonadota</taxon>
        <taxon>Gammaproteobacteria</taxon>
        <taxon>Pseudomonadales</taxon>
        <taxon>Pseudomonadaceae</taxon>
        <taxon>Pseudomonas</taxon>
    </lineage>
</organism>
<dbReference type="GO" id="GO:0003700">
    <property type="term" value="F:DNA-binding transcription factor activity"/>
    <property type="evidence" value="ECO:0007669"/>
    <property type="project" value="InterPro"/>
</dbReference>
<feature type="domain" description="HTH gntR-type" evidence="4">
    <location>
        <begin position="9"/>
        <end position="77"/>
    </location>
</feature>
<proteinExistence type="predicted"/>
<keyword evidence="3" id="KW-0804">Transcription</keyword>
<gene>
    <name evidence="5" type="ORF">SAMN04489800_4353</name>
</gene>
<evidence type="ECO:0000313" key="6">
    <source>
        <dbReference type="Proteomes" id="UP000183613"/>
    </source>
</evidence>
<dbReference type="AlphaFoldDB" id="A0A0J6GEG5"/>
<dbReference type="SUPFAM" id="SSF46785">
    <property type="entry name" value="Winged helix' DNA-binding domain"/>
    <property type="match status" value="1"/>
</dbReference>
<keyword evidence="6" id="KW-1185">Reference proteome</keyword>
<dbReference type="Proteomes" id="UP000183613">
    <property type="component" value="Unassembled WGS sequence"/>
</dbReference>
<reference evidence="5" key="1">
    <citation type="submission" date="2016-10" db="EMBL/GenBank/DDBJ databases">
        <authorList>
            <person name="Varghese N."/>
            <person name="Submissions S."/>
        </authorList>
    </citation>
    <scope>NUCLEOTIDE SEQUENCE [LARGE SCALE GENOMIC DNA]</scope>
    <source>
        <strain evidence="5">LMG 25555</strain>
    </source>
</reference>
<dbReference type="InterPro" id="IPR008920">
    <property type="entry name" value="TF_FadR/GntR_C"/>
</dbReference>
<evidence type="ECO:0000259" key="4">
    <source>
        <dbReference type="PROSITE" id="PS50949"/>
    </source>
</evidence>
<dbReference type="InterPro" id="IPR036390">
    <property type="entry name" value="WH_DNA-bd_sf"/>
</dbReference>
<dbReference type="OrthoDB" id="5450856at2"/>
<accession>A0A0J6GEG5</accession>
<dbReference type="EMBL" id="FNUD01000002">
    <property type="protein sequence ID" value="SEF07619.1"/>
    <property type="molecule type" value="Genomic_DNA"/>
</dbReference>
<dbReference type="SMART" id="SM00895">
    <property type="entry name" value="FCD"/>
    <property type="match status" value="1"/>
</dbReference>
<keyword evidence="2 5" id="KW-0238">DNA-binding</keyword>
<evidence type="ECO:0000313" key="5">
    <source>
        <dbReference type="EMBL" id="SEF07619.1"/>
    </source>
</evidence>
<evidence type="ECO:0000256" key="3">
    <source>
        <dbReference type="ARBA" id="ARBA00023163"/>
    </source>
</evidence>
<dbReference type="PROSITE" id="PS50949">
    <property type="entry name" value="HTH_GNTR"/>
    <property type="match status" value="1"/>
</dbReference>
<dbReference type="Gene3D" id="1.20.120.530">
    <property type="entry name" value="GntR ligand-binding domain-like"/>
    <property type="match status" value="1"/>
</dbReference>
<dbReference type="PANTHER" id="PTHR43537">
    <property type="entry name" value="TRANSCRIPTIONAL REGULATOR, GNTR FAMILY"/>
    <property type="match status" value="1"/>
</dbReference>
<keyword evidence="1" id="KW-0805">Transcription regulation</keyword>
<comment type="caution">
    <text evidence="5">The sequence shown here is derived from an EMBL/GenBank/DDBJ whole genome shotgun (WGS) entry which is preliminary data.</text>
</comment>
<dbReference type="RefSeq" id="WP_048359744.1">
    <property type="nucleotide sequence ID" value="NZ_FNUD01000002.1"/>
</dbReference>
<dbReference type="PANTHER" id="PTHR43537:SF5">
    <property type="entry name" value="UXU OPERON TRANSCRIPTIONAL REGULATOR"/>
    <property type="match status" value="1"/>
</dbReference>
<dbReference type="InterPro" id="IPR011711">
    <property type="entry name" value="GntR_C"/>
</dbReference>
<dbReference type="CDD" id="cd07377">
    <property type="entry name" value="WHTH_GntR"/>
    <property type="match status" value="1"/>
</dbReference>
<evidence type="ECO:0000256" key="1">
    <source>
        <dbReference type="ARBA" id="ARBA00023015"/>
    </source>
</evidence>
<name>A0A0J6GEG5_PSEDM</name>
<dbReference type="SMART" id="SM00345">
    <property type="entry name" value="HTH_GNTR"/>
    <property type="match status" value="1"/>
</dbReference>